<dbReference type="SUPFAM" id="SSF50965">
    <property type="entry name" value="Galactose oxidase, central domain"/>
    <property type="match status" value="1"/>
</dbReference>
<protein>
    <submittedName>
        <fullName evidence="2">Uncharacterized protein</fullName>
    </submittedName>
</protein>
<dbReference type="EMBL" id="JADOUA010000001">
    <property type="protein sequence ID" value="MBG6086700.1"/>
    <property type="molecule type" value="Genomic_DNA"/>
</dbReference>
<dbReference type="AlphaFoldDB" id="A0A931DGY4"/>
<feature type="signal peptide" evidence="1">
    <location>
        <begin position="1"/>
        <end position="16"/>
    </location>
</feature>
<reference evidence="2" key="1">
    <citation type="submission" date="2020-11" db="EMBL/GenBank/DDBJ databases">
        <title>Sequencing the genomes of 1000 actinobacteria strains.</title>
        <authorList>
            <person name="Klenk H.-P."/>
        </authorList>
    </citation>
    <scope>NUCLEOTIDE SEQUENCE</scope>
    <source>
        <strain evidence="2">DSM 43175</strain>
    </source>
</reference>
<organism evidence="2 3">
    <name type="scientific">Actinomadura viridis</name>
    <dbReference type="NCBI Taxonomy" id="58110"/>
    <lineage>
        <taxon>Bacteria</taxon>
        <taxon>Bacillati</taxon>
        <taxon>Actinomycetota</taxon>
        <taxon>Actinomycetes</taxon>
        <taxon>Streptosporangiales</taxon>
        <taxon>Thermomonosporaceae</taxon>
        <taxon>Actinomadura</taxon>
    </lineage>
</organism>
<name>A0A931DGY4_9ACTN</name>
<keyword evidence="3" id="KW-1185">Reference proteome</keyword>
<accession>A0A931DGY4</accession>
<evidence type="ECO:0000313" key="2">
    <source>
        <dbReference type="EMBL" id="MBG6086700.1"/>
    </source>
</evidence>
<evidence type="ECO:0000313" key="3">
    <source>
        <dbReference type="Proteomes" id="UP000614047"/>
    </source>
</evidence>
<dbReference type="RefSeq" id="WP_197009657.1">
    <property type="nucleotide sequence ID" value="NZ_BAABES010000007.1"/>
</dbReference>
<sequence>MITAVASVALAGTAVAAPRTAEQGWSVAALTRLPGNETLSDLAVTGRTSAWAVGGSWQGAEDSALVYRWNGGTWNRVALPAQVDEELSEVDASSDNDVWAFGRRGSADPALKAFRWNGTAWQASVVEQGDVTLYDADVVSPSDVWLAASGSSGAQPLRHWNGRTWTAVSAPGRVYSLHVTSAKNGWAVGVDDEGRPQALRWNGTAWRPTTLPRLPIPEGGNATLDSVLALSPSNVWAVGATSRLVGDDEEFTPIVLHWNGTAWRTVTTPAYAFGLSNLAADGSGGLWMQGGVDTLVRYSGGTWSTAPRPVVPQSDGVFGPMANVPGTGGMLGVGWTRPWGAPEDDASDGAFYAAG</sequence>
<evidence type="ECO:0000256" key="1">
    <source>
        <dbReference type="SAM" id="SignalP"/>
    </source>
</evidence>
<feature type="chain" id="PRO_5037457496" evidence="1">
    <location>
        <begin position="17"/>
        <end position="355"/>
    </location>
</feature>
<proteinExistence type="predicted"/>
<gene>
    <name evidence="2" type="ORF">IW256_000813</name>
</gene>
<comment type="caution">
    <text evidence="2">The sequence shown here is derived from an EMBL/GenBank/DDBJ whole genome shotgun (WGS) entry which is preliminary data.</text>
</comment>
<dbReference type="InterPro" id="IPR011043">
    <property type="entry name" value="Gal_Oxase/kelch_b-propeller"/>
</dbReference>
<dbReference type="Proteomes" id="UP000614047">
    <property type="component" value="Unassembled WGS sequence"/>
</dbReference>
<keyword evidence="1" id="KW-0732">Signal</keyword>